<dbReference type="GO" id="GO:0004983">
    <property type="term" value="F:neuropeptide Y receptor activity"/>
    <property type="evidence" value="ECO:0007669"/>
    <property type="project" value="InterPro"/>
</dbReference>
<keyword evidence="6 10" id="KW-0297">G-protein coupled receptor</keyword>
<comment type="subcellular location">
    <subcellularLocation>
        <location evidence="1">Cell membrane</location>
        <topology evidence="1">Multi-pass membrane protein</topology>
    </subcellularLocation>
</comment>
<accession>A0AAN8XAI0</accession>
<evidence type="ECO:0000256" key="1">
    <source>
        <dbReference type="ARBA" id="ARBA00004651"/>
    </source>
</evidence>
<feature type="transmembrane region" description="Helical" evidence="11">
    <location>
        <begin position="194"/>
        <end position="217"/>
    </location>
</feature>
<evidence type="ECO:0000256" key="8">
    <source>
        <dbReference type="ARBA" id="ARBA00023170"/>
    </source>
</evidence>
<keyword evidence="3" id="KW-1003">Cell membrane</keyword>
<dbReference type="Pfam" id="PF00001">
    <property type="entry name" value="7tm_1"/>
    <property type="match status" value="1"/>
</dbReference>
<keyword evidence="8 10" id="KW-0675">Receptor</keyword>
<dbReference type="EMBL" id="JAXCGZ010008548">
    <property type="protein sequence ID" value="KAK7077568.1"/>
    <property type="molecule type" value="Genomic_DNA"/>
</dbReference>
<evidence type="ECO:0000256" key="7">
    <source>
        <dbReference type="ARBA" id="ARBA00023136"/>
    </source>
</evidence>
<evidence type="ECO:0000256" key="4">
    <source>
        <dbReference type="ARBA" id="ARBA00022692"/>
    </source>
</evidence>
<dbReference type="AlphaFoldDB" id="A0AAN8XAI0"/>
<dbReference type="Proteomes" id="UP001381693">
    <property type="component" value="Unassembled WGS sequence"/>
</dbReference>
<keyword evidence="14" id="KW-1185">Reference proteome</keyword>
<proteinExistence type="inferred from homology"/>
<dbReference type="PANTHER" id="PTHR24238">
    <property type="entry name" value="G-PROTEIN COUPLED RECEPTOR"/>
    <property type="match status" value="1"/>
</dbReference>
<evidence type="ECO:0000259" key="12">
    <source>
        <dbReference type="PROSITE" id="PS50262"/>
    </source>
</evidence>
<dbReference type="PRINTS" id="PR00237">
    <property type="entry name" value="GPCRRHODOPSN"/>
</dbReference>
<evidence type="ECO:0000256" key="5">
    <source>
        <dbReference type="ARBA" id="ARBA00022989"/>
    </source>
</evidence>
<dbReference type="InterPro" id="IPR000611">
    <property type="entry name" value="NPY_rcpt"/>
</dbReference>
<dbReference type="InterPro" id="IPR017452">
    <property type="entry name" value="GPCR_Rhodpsn_7TM"/>
</dbReference>
<evidence type="ECO:0000313" key="14">
    <source>
        <dbReference type="Proteomes" id="UP001381693"/>
    </source>
</evidence>
<dbReference type="GO" id="GO:0005886">
    <property type="term" value="C:plasma membrane"/>
    <property type="evidence" value="ECO:0007669"/>
    <property type="project" value="UniProtKB-SubCell"/>
</dbReference>
<keyword evidence="4 10" id="KW-0812">Transmembrane</keyword>
<feature type="non-terminal residue" evidence="13">
    <location>
        <position position="296"/>
    </location>
</feature>
<evidence type="ECO:0000256" key="11">
    <source>
        <dbReference type="SAM" id="Phobius"/>
    </source>
</evidence>
<keyword evidence="7 11" id="KW-0472">Membrane</keyword>
<dbReference type="Gene3D" id="1.20.1070.10">
    <property type="entry name" value="Rhodopsin 7-helix transmembrane proteins"/>
    <property type="match status" value="1"/>
</dbReference>
<sequence length="296" mass="33461">MAYDNYRLSNFLSLSDIIKNESRAIINLCTANLTNGVNISFSERVVFACDECEERDDVLILWNQGVCDIPPSHGFDATVYIFYISILIFAVGGNSIVVYVVCSSAKMRTVTNYFIANLAVGDLFMAIFCVPFSFLSTLVLKYWPFGGELCVVVNYLQAVSVFVSAYTLVAISVDRYLAIIYPLRPRMTRSQAKVIIATVWLLSLFTTLPVAIFSRLLEPPLNFYRYFGRGVCTEDWRDVDPSFRACYSVALMLLQYFLPLAVLIFTYTRIAVVVWGKKTLGETPARTDRIAMSKRK</sequence>
<dbReference type="PROSITE" id="PS00237">
    <property type="entry name" value="G_PROTEIN_RECEP_F1_1"/>
    <property type="match status" value="1"/>
</dbReference>
<evidence type="ECO:0000256" key="6">
    <source>
        <dbReference type="ARBA" id="ARBA00023040"/>
    </source>
</evidence>
<dbReference type="PRINTS" id="PR01012">
    <property type="entry name" value="NRPEPTIDEYR"/>
</dbReference>
<organism evidence="13 14">
    <name type="scientific">Halocaridina rubra</name>
    <name type="common">Hawaiian red shrimp</name>
    <dbReference type="NCBI Taxonomy" id="373956"/>
    <lineage>
        <taxon>Eukaryota</taxon>
        <taxon>Metazoa</taxon>
        <taxon>Ecdysozoa</taxon>
        <taxon>Arthropoda</taxon>
        <taxon>Crustacea</taxon>
        <taxon>Multicrustacea</taxon>
        <taxon>Malacostraca</taxon>
        <taxon>Eumalacostraca</taxon>
        <taxon>Eucarida</taxon>
        <taxon>Decapoda</taxon>
        <taxon>Pleocyemata</taxon>
        <taxon>Caridea</taxon>
        <taxon>Atyoidea</taxon>
        <taxon>Atyidae</taxon>
        <taxon>Halocaridina</taxon>
    </lineage>
</organism>
<evidence type="ECO:0000256" key="2">
    <source>
        <dbReference type="ARBA" id="ARBA00010663"/>
    </source>
</evidence>
<gene>
    <name evidence="13" type="primary">GPRNPY4</name>
    <name evidence="13" type="ORF">SK128_022124</name>
</gene>
<protein>
    <submittedName>
        <fullName evidence="13">Neuropeptide Y receptor activity protein</fullName>
    </submittedName>
</protein>
<keyword evidence="9 10" id="KW-0807">Transducer</keyword>
<feature type="transmembrane region" description="Helical" evidence="11">
    <location>
        <begin position="155"/>
        <end position="173"/>
    </location>
</feature>
<dbReference type="SUPFAM" id="SSF81321">
    <property type="entry name" value="Family A G protein-coupled receptor-like"/>
    <property type="match status" value="1"/>
</dbReference>
<feature type="transmembrane region" description="Helical" evidence="11">
    <location>
        <begin position="114"/>
        <end position="135"/>
    </location>
</feature>
<feature type="transmembrane region" description="Helical" evidence="11">
    <location>
        <begin position="247"/>
        <end position="268"/>
    </location>
</feature>
<comment type="caution">
    <text evidence="13">The sequence shown here is derived from an EMBL/GenBank/DDBJ whole genome shotgun (WGS) entry which is preliminary data.</text>
</comment>
<feature type="transmembrane region" description="Helical" evidence="11">
    <location>
        <begin position="80"/>
        <end position="102"/>
    </location>
</feature>
<dbReference type="InterPro" id="IPR000276">
    <property type="entry name" value="GPCR_Rhodpsn"/>
</dbReference>
<keyword evidence="5 11" id="KW-1133">Transmembrane helix</keyword>
<dbReference type="PROSITE" id="PS50262">
    <property type="entry name" value="G_PROTEIN_RECEP_F1_2"/>
    <property type="match status" value="1"/>
</dbReference>
<evidence type="ECO:0000256" key="10">
    <source>
        <dbReference type="RuleBase" id="RU000688"/>
    </source>
</evidence>
<dbReference type="PANTHER" id="PTHR24238:SF73">
    <property type="entry name" value="RYAMIDE RECEPTOR"/>
    <property type="match status" value="1"/>
</dbReference>
<comment type="similarity">
    <text evidence="2 10">Belongs to the G-protein coupled receptor 1 family.</text>
</comment>
<reference evidence="13 14" key="1">
    <citation type="submission" date="2023-11" db="EMBL/GenBank/DDBJ databases">
        <title>Halocaridina rubra genome assembly.</title>
        <authorList>
            <person name="Smith C."/>
        </authorList>
    </citation>
    <scope>NUCLEOTIDE SEQUENCE [LARGE SCALE GENOMIC DNA]</scope>
    <source>
        <strain evidence="13">EP-1</strain>
        <tissue evidence="13">Whole</tissue>
    </source>
</reference>
<evidence type="ECO:0000256" key="9">
    <source>
        <dbReference type="ARBA" id="ARBA00023224"/>
    </source>
</evidence>
<feature type="domain" description="G-protein coupled receptors family 1 profile" evidence="12">
    <location>
        <begin position="93"/>
        <end position="296"/>
    </location>
</feature>
<name>A0AAN8XAI0_HALRR</name>
<evidence type="ECO:0000256" key="3">
    <source>
        <dbReference type="ARBA" id="ARBA00022475"/>
    </source>
</evidence>
<evidence type="ECO:0000313" key="13">
    <source>
        <dbReference type="EMBL" id="KAK7077568.1"/>
    </source>
</evidence>